<evidence type="ECO:0000313" key="5">
    <source>
        <dbReference type="EMBL" id="OCM71041.1"/>
    </source>
</evidence>
<reference evidence="9 16" key="5">
    <citation type="submission" date="2018-12" db="EMBL/GenBank/DDBJ databases">
        <authorList>
            <consortium name="Pathogen Informatics"/>
        </authorList>
    </citation>
    <scope>NUCLEOTIDE SEQUENCE [LARGE SCALE GENOMIC DNA]</scope>
    <source>
        <strain evidence="9 16">NCTC8184</strain>
    </source>
</reference>
<accession>A0A0E1EGD9</accession>
<dbReference type="RefSeq" id="WP_001872365.1">
    <property type="nucleotide sequence ID" value="NZ_AP018935.1"/>
</dbReference>
<proteinExistence type="predicted"/>
<dbReference type="AlphaFoldDB" id="A0A0E1EGD9"/>
<dbReference type="KEGG" id="sagg:EN73_03580"/>
<dbReference type="EMBL" id="UHEQ01000004">
    <property type="protein sequence ID" value="SUN13020.1"/>
    <property type="molecule type" value="Genomic_DNA"/>
</dbReference>
<evidence type="ECO:0000313" key="2">
    <source>
        <dbReference type="EMBL" id="KLJ32066.1"/>
    </source>
</evidence>
<dbReference type="EMBL" id="JASOIH010000001">
    <property type="protein sequence ID" value="MDK6898558.1"/>
    <property type="molecule type" value="Genomic_DNA"/>
</dbReference>
<dbReference type="Proteomes" id="UP000250200">
    <property type="component" value="Unassembled WGS sequence"/>
</dbReference>
<dbReference type="InterPro" id="IPR010998">
    <property type="entry name" value="Integrase_recombinase_N"/>
</dbReference>
<evidence type="ECO:0000313" key="3">
    <source>
        <dbReference type="EMBL" id="KLL39333.1"/>
    </source>
</evidence>
<evidence type="ECO:0000313" key="4">
    <source>
        <dbReference type="EMBL" id="MDK6898558.1"/>
    </source>
</evidence>
<evidence type="ECO:0000313" key="13">
    <source>
        <dbReference type="Proteomes" id="UP000250200"/>
    </source>
</evidence>
<reference evidence="10 11" key="1">
    <citation type="journal article" date="2015" name="PLoS ONE">
        <title>Genomic analysis reveals the molecular basis for capsule loss in the group B streptococcus population.</title>
        <authorList>
            <consortium name="DEVANI Consortium"/>
            <person name="Rosini R."/>
            <person name="Campisi E."/>
            <person name="De Chiara M."/>
            <person name="Tettelin H."/>
            <person name="Rinaudo D."/>
            <person name="Toniolo C."/>
            <person name="Metruccio M."/>
            <person name="Guidotti S."/>
            <person name="Sorensen U.B."/>
            <person name="Kilian M."/>
            <person name="Ramirez M."/>
            <person name="Janulczyk R."/>
            <person name="Donati C."/>
            <person name="Grandi G."/>
            <person name="Margarit I."/>
        </authorList>
    </citation>
    <scope>NUCLEOTIDE SEQUENCE [LARGE SCALE GENOMIC DNA]</scope>
    <source>
        <strain evidence="3 11">DK-B-USS-215</strain>
        <strain evidence="2 10">ES-PW-063</strain>
    </source>
</reference>
<evidence type="ECO:0000313" key="15">
    <source>
        <dbReference type="Proteomes" id="UP000256718"/>
    </source>
</evidence>
<dbReference type="Proteomes" id="UP000035346">
    <property type="component" value="Unassembled WGS sequence"/>
</dbReference>
<dbReference type="EMBL" id="LR134265">
    <property type="protein sequence ID" value="VED65807.1"/>
    <property type="molecule type" value="Genomic_DNA"/>
</dbReference>
<evidence type="ECO:0000313" key="8">
    <source>
        <dbReference type="EMBL" id="SUN13020.1"/>
    </source>
</evidence>
<dbReference type="SUPFAM" id="SSF56349">
    <property type="entry name" value="DNA breaking-rejoining enzymes"/>
    <property type="match status" value="1"/>
</dbReference>
<dbReference type="Proteomes" id="UP000256718">
    <property type="component" value="Unassembled WGS sequence"/>
</dbReference>
<reference evidence="13 14" key="4">
    <citation type="submission" date="2018-06" db="EMBL/GenBank/DDBJ databases">
        <authorList>
            <consortium name="Pathogen Informatics"/>
            <person name="Doyle S."/>
        </authorList>
    </citation>
    <scope>NUCLEOTIDE SEQUENCE [LARGE SCALE GENOMIC DNA]</scope>
    <source>
        <strain evidence="7 13">NCTC8181</strain>
        <strain evidence="8 14">NCTC8185</strain>
    </source>
</reference>
<evidence type="ECO:0000313" key="7">
    <source>
        <dbReference type="EMBL" id="SQA17431.1"/>
    </source>
</evidence>
<dbReference type="Proteomes" id="UP000268870">
    <property type="component" value="Chromosome"/>
</dbReference>
<dbReference type="Gene3D" id="1.10.150.130">
    <property type="match status" value="1"/>
</dbReference>
<dbReference type="EMBL" id="UAVB01000001">
    <property type="protein sequence ID" value="SQA17431.1"/>
    <property type="molecule type" value="Genomic_DNA"/>
</dbReference>
<evidence type="ECO:0000313" key="9">
    <source>
        <dbReference type="EMBL" id="VED65807.1"/>
    </source>
</evidence>
<evidence type="ECO:0000313" key="14">
    <source>
        <dbReference type="Proteomes" id="UP000254076"/>
    </source>
</evidence>
<dbReference type="EMBL" id="LCVB01000001">
    <property type="protein sequence ID" value="KLJ32066.1"/>
    <property type="molecule type" value="Genomic_DNA"/>
</dbReference>
<dbReference type="GeneID" id="66885525"/>
<reference evidence="5 12" key="2">
    <citation type="journal article" date="2016" name="Sci. Rep.">
        <title>Serotype IV Streptococcus agalactiae ST-452 has arisen from large genomic recombination events between CC23 and the hypervirulent CC17 lineages.</title>
        <authorList>
            <person name="Campisi E."/>
            <person name="Rinaudo C.D."/>
            <person name="Donati C."/>
            <person name="Barucco M."/>
            <person name="Torricelli G."/>
            <person name="Edwards M.S."/>
            <person name="Baker C.J."/>
            <person name="Margarit I."/>
            <person name="Rosini R."/>
        </authorList>
    </citation>
    <scope>NUCLEOTIDE SEQUENCE [LARGE SCALE GENOMIC DNA]</scope>
    <source>
        <strain evidence="5 12">CZ-PW-140</strain>
    </source>
</reference>
<evidence type="ECO:0000256" key="1">
    <source>
        <dbReference type="ARBA" id="ARBA00023125"/>
    </source>
</evidence>
<dbReference type="Proteomes" id="UP001230629">
    <property type="component" value="Unassembled WGS sequence"/>
</dbReference>
<dbReference type="Proteomes" id="UP000035174">
    <property type="component" value="Unassembled WGS sequence"/>
</dbReference>
<dbReference type="EMBL" id="LBKL01000059">
    <property type="protein sequence ID" value="KLL39333.1"/>
    <property type="molecule type" value="Genomic_DNA"/>
</dbReference>
<dbReference type="KEGG" id="sage:EN72_03470"/>
<dbReference type="EMBL" id="QHGZ01000133">
    <property type="protein sequence ID" value="RDY82732.1"/>
    <property type="molecule type" value="Genomic_DNA"/>
</dbReference>
<organism evidence="8 14">
    <name type="scientific">Streptococcus agalactiae</name>
    <dbReference type="NCBI Taxonomy" id="1311"/>
    <lineage>
        <taxon>Bacteria</taxon>
        <taxon>Bacillati</taxon>
        <taxon>Bacillota</taxon>
        <taxon>Bacilli</taxon>
        <taxon>Lactobacillales</taxon>
        <taxon>Streptococcaceae</taxon>
        <taxon>Streptococcus</taxon>
    </lineage>
</organism>
<sequence>MAYFRKRDNGWEYRISYKHIIGNILLCNITSTKYQQVINHYSQTHVQDTVKRFNIHVKACVSMAVHEGYIEKNFCLFTKVKAKNKGRK</sequence>
<evidence type="ECO:0000313" key="6">
    <source>
        <dbReference type="EMBL" id="RDY82732.1"/>
    </source>
</evidence>
<reference evidence="4" key="6">
    <citation type="submission" date="2023-05" db="EMBL/GenBank/DDBJ databases">
        <title>Cataloging the Phylogenetic Diversity of Human Bladder Bacteria.</title>
        <authorList>
            <person name="Du J."/>
        </authorList>
    </citation>
    <scope>NUCLEOTIDE SEQUENCE</scope>
    <source>
        <strain evidence="4">UMB8703</strain>
    </source>
</reference>
<reference evidence="6 15" key="3">
    <citation type="journal article" date="2018" name="Emerg. Microbes Infect.">
        <title>Phenotypic and molecular analysis of nontypeable Group B streptococci: identification of cps2a and hybrid cps2a/cps5 Group B streptococcal capsule gene clusters.</title>
        <authorList>
            <person name="Alhhazmi A."/>
            <person name="Tyrrell G.J."/>
        </authorList>
    </citation>
    <scope>NUCLEOTIDE SEQUENCE [LARGE SCALE GENOMIC DNA]</scope>
    <source>
        <strain evidence="6 15">PLGBS17</strain>
    </source>
</reference>
<dbReference type="EMBL" id="MAWT01000041">
    <property type="protein sequence ID" value="OCM71041.1"/>
    <property type="molecule type" value="Genomic_DNA"/>
</dbReference>
<gene>
    <name evidence="5" type="ORF">AX245_11245</name>
    <name evidence="6" type="ORF">C4618_05115</name>
    <name evidence="7" type="ORF">NCTC8181_00356</name>
    <name evidence="9" type="ORF">NCTC8184_01867</name>
    <name evidence="8" type="ORF">NCTC8185_00170</name>
    <name evidence="4" type="ORF">QP229_00895</name>
    <name evidence="3" type="ORF">WA04_05075</name>
    <name evidence="2" type="ORF">WA45_00050</name>
</gene>
<keyword evidence="1" id="KW-0238">DNA-binding</keyword>
<dbReference type="GO" id="GO:0003677">
    <property type="term" value="F:DNA binding"/>
    <property type="evidence" value="ECO:0007669"/>
    <property type="project" value="UniProtKB-KW"/>
</dbReference>
<dbReference type="InterPro" id="IPR011010">
    <property type="entry name" value="DNA_brk_join_enz"/>
</dbReference>
<name>A0A0E1EGD9_STRAG</name>
<evidence type="ECO:0000313" key="16">
    <source>
        <dbReference type="Proteomes" id="UP000268870"/>
    </source>
</evidence>
<dbReference type="Proteomes" id="UP000093122">
    <property type="component" value="Unassembled WGS sequence"/>
</dbReference>
<evidence type="ECO:0000313" key="10">
    <source>
        <dbReference type="Proteomes" id="UP000035174"/>
    </source>
</evidence>
<evidence type="ECO:0000313" key="11">
    <source>
        <dbReference type="Proteomes" id="UP000035346"/>
    </source>
</evidence>
<dbReference type="Proteomes" id="UP000254076">
    <property type="component" value="Unassembled WGS sequence"/>
</dbReference>
<protein>
    <submittedName>
        <fullName evidence="8">Integrase</fullName>
    </submittedName>
</protein>
<evidence type="ECO:0000313" key="12">
    <source>
        <dbReference type="Proteomes" id="UP000093122"/>
    </source>
</evidence>